<comment type="caution">
    <text evidence="1">The sequence shown here is derived from an EMBL/GenBank/DDBJ whole genome shotgun (WGS) entry which is preliminary data.</text>
</comment>
<proteinExistence type="predicted"/>
<organism evidence="1 2">
    <name type="scientific">Aliirhizobium smilacinae</name>
    <dbReference type="NCBI Taxonomy" id="1395944"/>
    <lineage>
        <taxon>Bacteria</taxon>
        <taxon>Pseudomonadati</taxon>
        <taxon>Pseudomonadota</taxon>
        <taxon>Alphaproteobacteria</taxon>
        <taxon>Hyphomicrobiales</taxon>
        <taxon>Rhizobiaceae</taxon>
        <taxon>Aliirhizobium</taxon>
    </lineage>
</organism>
<name>A0A5C4XM89_9HYPH</name>
<dbReference type="RefSeq" id="WP_139676665.1">
    <property type="nucleotide sequence ID" value="NZ_VDMN01000002.1"/>
</dbReference>
<sequence>MTDTIDVIDHLVGISAGSPADALRDRRPITKEHAQKSWTALFEPVDASQVSLADRFAVAVFVTALHGDQGIAEFYGKTLADLENGVVLLSSVKALADLHATKGPYGHYPDGPLSAENTDGAILAIGAADRAILGDRLAAALEHAHLLTFHPRDASPEELQKLLDAGWSTTGVVTLSQLVSFLAFQIRVVAGLRVLAAA</sequence>
<dbReference type="NCBIfam" id="TIGR04029">
    <property type="entry name" value="CMD_Avi_7170"/>
    <property type="match status" value="1"/>
</dbReference>
<protein>
    <submittedName>
        <fullName evidence="1">CMD domain protein</fullName>
    </submittedName>
</protein>
<dbReference type="InterPro" id="IPR023982">
    <property type="entry name" value="CHP04029_CMD-like"/>
</dbReference>
<reference evidence="1 2" key="1">
    <citation type="submission" date="2019-06" db="EMBL/GenBank/DDBJ databases">
        <title>The draft genome of Rhizobium smilacinae PTYR-5.</title>
        <authorList>
            <person name="Liu L."/>
            <person name="Li L."/>
            <person name="Zhang X."/>
        </authorList>
    </citation>
    <scope>NUCLEOTIDE SEQUENCE [LARGE SCALE GENOMIC DNA]</scope>
    <source>
        <strain evidence="1 2">PTYR-5</strain>
    </source>
</reference>
<evidence type="ECO:0000313" key="1">
    <source>
        <dbReference type="EMBL" id="TNM63760.1"/>
    </source>
</evidence>
<dbReference type="Gene3D" id="1.20.1290.10">
    <property type="entry name" value="AhpD-like"/>
    <property type="match status" value="1"/>
</dbReference>
<keyword evidence="2" id="KW-1185">Reference proteome</keyword>
<dbReference type="OrthoDB" id="8718286at2"/>
<gene>
    <name evidence="1" type="ORF">FHP24_13310</name>
</gene>
<dbReference type="Proteomes" id="UP000311605">
    <property type="component" value="Unassembled WGS sequence"/>
</dbReference>
<dbReference type="InterPro" id="IPR029032">
    <property type="entry name" value="AhpD-like"/>
</dbReference>
<dbReference type="AlphaFoldDB" id="A0A5C4XM89"/>
<evidence type="ECO:0000313" key="2">
    <source>
        <dbReference type="Proteomes" id="UP000311605"/>
    </source>
</evidence>
<accession>A0A5C4XM89</accession>
<dbReference type="SUPFAM" id="SSF69118">
    <property type="entry name" value="AhpD-like"/>
    <property type="match status" value="1"/>
</dbReference>
<dbReference type="EMBL" id="VDMN01000002">
    <property type="protein sequence ID" value="TNM63760.1"/>
    <property type="molecule type" value="Genomic_DNA"/>
</dbReference>